<name>A0A2A6CGK4_PRIPA</name>
<dbReference type="GO" id="GO:0030182">
    <property type="term" value="P:neuron differentiation"/>
    <property type="evidence" value="ECO:0000318"/>
    <property type="project" value="GO_Central"/>
</dbReference>
<dbReference type="GO" id="GO:0009986">
    <property type="term" value="C:cell surface"/>
    <property type="evidence" value="ECO:0000318"/>
    <property type="project" value="GO_Central"/>
</dbReference>
<dbReference type="SMART" id="SM00217">
    <property type="entry name" value="WAP"/>
    <property type="match status" value="1"/>
</dbReference>
<dbReference type="AlphaFoldDB" id="A0A2A6CGK4"/>
<dbReference type="InterPro" id="IPR036645">
    <property type="entry name" value="Elafin-like_sf"/>
</dbReference>
<dbReference type="PROSITE" id="PS50853">
    <property type="entry name" value="FN3"/>
    <property type="match status" value="1"/>
</dbReference>
<dbReference type="GO" id="GO:0030414">
    <property type="term" value="F:peptidase inhibitor activity"/>
    <property type="evidence" value="ECO:0007669"/>
    <property type="project" value="InterPro"/>
</dbReference>
<dbReference type="PANTHER" id="PTHR14131">
    <property type="entry name" value="ANOSMIN"/>
    <property type="match status" value="1"/>
</dbReference>
<sequence length="788" mass="88361">MMNSEVRKAMKHHVVSVCSGDVNCSACTNPCSESFDQLDSCISSFCSKLEGDPYYSCRESCLFLQSIYSEKPGQCPSFDSLSTVYECAAACHLDGDCREAEKCCSIGCSRKCLQPNTHSSLLLPIPSGISVTERKRKRSAILRWYLKKLNGKQMNSLSNLFVVQWRWGLNENSMQGWQTILIKNKMYAILKHVLSPGRLYQFRIASVSIDGSRGFSTPSLPFKLSKEPKTPSAPSVTLGTSRLTSTDQWGITVQWTTPSSDLPIKHYQVSWEESTKEEASSFEGRTMAALKRNVEEEEEDSIHGLTLGGFGGKALRKSTIVPSHHTNIFIEGLSPNGVYLVEVHATVDSSEGEIDGEKGIVFITTSSLTEAQEDSSKEKESSDSINSLYVDTPHVEKGKLVSRVNWMDTKICTRRGSYVLRFKSESCEGKTMDKEWEEKLLSSCSTLLDGLQFDCTYKVEVHSQRERDQILSSSFSTKSCNSTPSSSSLCNSSSLLSCSIQSFVVLCHWPSPSTQNAHESIIGYRVSLISDDAKTSQISIIPPQTPQTTFQMDRIKHSIRDLPSKRNRDEKKGGITGMMRLRSIFDTLAHGDDSDYEQFENREGEISTFRENDKAFRLFGTGVHVKIGAYVAAFIGLTVTLIFCIFYSLYHSRGQGRNAFLDYIELIDLIYAFLVGIPCHIILAIGIRQEKKFFFSPFIIFYASNFLLNIIFTFLTITAAAFDFHRQLFGNVQWDFSWALFQIGWTSAQALAIYVVYKCRRYVAAKSHFNTTLASVPYSVTTHDISNN</sequence>
<dbReference type="PANTHER" id="PTHR14131:SF5">
    <property type="entry name" value="ANOSMIN-1"/>
    <property type="match status" value="1"/>
</dbReference>
<evidence type="ECO:0000313" key="1">
    <source>
        <dbReference type="EnsemblMetazoa" id="PPA14640.1"/>
    </source>
</evidence>
<accession>A0A2A6CGK4</accession>
<dbReference type="Gene3D" id="2.60.40.10">
    <property type="entry name" value="Immunoglobulins"/>
    <property type="match status" value="2"/>
</dbReference>
<keyword evidence="2" id="KW-1185">Reference proteome</keyword>
<dbReference type="CDD" id="cd00199">
    <property type="entry name" value="WAP"/>
    <property type="match status" value="1"/>
</dbReference>
<dbReference type="PROSITE" id="PS51390">
    <property type="entry name" value="WAP"/>
    <property type="match status" value="1"/>
</dbReference>
<dbReference type="InterPro" id="IPR008197">
    <property type="entry name" value="WAP_dom"/>
</dbReference>
<dbReference type="SUPFAM" id="SSF49265">
    <property type="entry name" value="Fibronectin type III"/>
    <property type="match status" value="1"/>
</dbReference>
<dbReference type="Proteomes" id="UP000005239">
    <property type="component" value="Unassembled WGS sequence"/>
</dbReference>
<protein>
    <submittedName>
        <fullName evidence="1">Kal-1</fullName>
    </submittedName>
</protein>
<gene>
    <name evidence="1" type="primary">WBGene00104194</name>
</gene>
<dbReference type="Pfam" id="PF00095">
    <property type="entry name" value="WAP"/>
    <property type="match status" value="1"/>
</dbReference>
<dbReference type="CDD" id="cd00063">
    <property type="entry name" value="FN3"/>
    <property type="match status" value="1"/>
</dbReference>
<dbReference type="EnsemblMetazoa" id="PPA14640.1">
    <property type="protein sequence ID" value="PPA14640.1"/>
    <property type="gene ID" value="WBGene00104194"/>
</dbReference>
<organism evidence="1 2">
    <name type="scientific">Pristionchus pacificus</name>
    <name type="common">Parasitic nematode worm</name>
    <dbReference type="NCBI Taxonomy" id="54126"/>
    <lineage>
        <taxon>Eukaryota</taxon>
        <taxon>Metazoa</taxon>
        <taxon>Ecdysozoa</taxon>
        <taxon>Nematoda</taxon>
        <taxon>Chromadorea</taxon>
        <taxon>Rhabditida</taxon>
        <taxon>Rhabditina</taxon>
        <taxon>Diplogasteromorpha</taxon>
        <taxon>Diplogasteroidea</taxon>
        <taxon>Neodiplogasteridae</taxon>
        <taxon>Pristionchus</taxon>
    </lineage>
</organism>
<reference evidence="2" key="1">
    <citation type="journal article" date="2008" name="Nat. Genet.">
        <title>The Pristionchus pacificus genome provides a unique perspective on nematode lifestyle and parasitism.</title>
        <authorList>
            <person name="Dieterich C."/>
            <person name="Clifton S.W."/>
            <person name="Schuster L.N."/>
            <person name="Chinwalla A."/>
            <person name="Delehaunty K."/>
            <person name="Dinkelacker I."/>
            <person name="Fulton L."/>
            <person name="Fulton R."/>
            <person name="Godfrey J."/>
            <person name="Minx P."/>
            <person name="Mitreva M."/>
            <person name="Roeseler W."/>
            <person name="Tian H."/>
            <person name="Witte H."/>
            <person name="Yang S.P."/>
            <person name="Wilson R.K."/>
            <person name="Sommer R.J."/>
        </authorList>
    </citation>
    <scope>NUCLEOTIDE SEQUENCE [LARGE SCALE GENOMIC DNA]</scope>
    <source>
        <strain evidence="2">PS312</strain>
    </source>
</reference>
<dbReference type="Gene3D" id="4.10.75.10">
    <property type="entry name" value="Elafin-like"/>
    <property type="match status" value="1"/>
</dbReference>
<evidence type="ECO:0000313" key="2">
    <source>
        <dbReference type="Proteomes" id="UP000005239"/>
    </source>
</evidence>
<dbReference type="InterPro" id="IPR036116">
    <property type="entry name" value="FN3_sf"/>
</dbReference>
<reference evidence="1" key="2">
    <citation type="submission" date="2022-06" db="UniProtKB">
        <authorList>
            <consortium name="EnsemblMetazoa"/>
        </authorList>
    </citation>
    <scope>IDENTIFICATION</scope>
    <source>
        <strain evidence="1">PS312</strain>
    </source>
</reference>
<proteinExistence type="predicted"/>
<dbReference type="InterPro" id="IPR013783">
    <property type="entry name" value="Ig-like_fold"/>
</dbReference>
<accession>A0A8R1U9P4</accession>
<dbReference type="InterPro" id="IPR003961">
    <property type="entry name" value="FN3_dom"/>
</dbReference>
<dbReference type="GO" id="GO:0005576">
    <property type="term" value="C:extracellular region"/>
    <property type="evidence" value="ECO:0007669"/>
    <property type="project" value="InterPro"/>
</dbReference>
<dbReference type="SUPFAM" id="SSF57256">
    <property type="entry name" value="Elafin-like"/>
    <property type="match status" value="1"/>
</dbReference>
<dbReference type="InterPro" id="IPR042447">
    <property type="entry name" value="Anosmin-1"/>
</dbReference>
<dbReference type="SMART" id="SM00060">
    <property type="entry name" value="FN3"/>
    <property type="match status" value="2"/>
</dbReference>